<dbReference type="Proteomes" id="UP000828390">
    <property type="component" value="Unassembled WGS sequence"/>
</dbReference>
<proteinExistence type="predicted"/>
<evidence type="ECO:0000313" key="2">
    <source>
        <dbReference type="Proteomes" id="UP000828390"/>
    </source>
</evidence>
<accession>A0A9D4GB22</accession>
<sequence>MLKSMKIPPLQERRKANRLIFFFKVVEGLVPAMPSQDFLTPVRQSKRRITPKHFKDFKVNNIVEQYSVNNSKCFTPIQCKTQLYKNSFFPKTLIEWNNLEESVVRADTVDIFRSTVLQWD</sequence>
<protein>
    <recommendedName>
        <fullName evidence="3">Tick transposon</fullName>
    </recommendedName>
</protein>
<gene>
    <name evidence="1" type="ORF">DPMN_142305</name>
</gene>
<name>A0A9D4GB22_DREPO</name>
<comment type="caution">
    <text evidence="1">The sequence shown here is derived from an EMBL/GenBank/DDBJ whole genome shotgun (WGS) entry which is preliminary data.</text>
</comment>
<dbReference type="AlphaFoldDB" id="A0A9D4GB22"/>
<dbReference type="EMBL" id="JAIWYP010000006">
    <property type="protein sequence ID" value="KAH3813835.1"/>
    <property type="molecule type" value="Genomic_DNA"/>
</dbReference>
<reference evidence="1" key="1">
    <citation type="journal article" date="2019" name="bioRxiv">
        <title>The Genome of the Zebra Mussel, Dreissena polymorpha: A Resource for Invasive Species Research.</title>
        <authorList>
            <person name="McCartney M.A."/>
            <person name="Auch B."/>
            <person name="Kono T."/>
            <person name="Mallez S."/>
            <person name="Zhang Y."/>
            <person name="Obille A."/>
            <person name="Becker A."/>
            <person name="Abrahante J.E."/>
            <person name="Garbe J."/>
            <person name="Badalamenti J.P."/>
            <person name="Herman A."/>
            <person name="Mangelson H."/>
            <person name="Liachko I."/>
            <person name="Sullivan S."/>
            <person name="Sone E.D."/>
            <person name="Koren S."/>
            <person name="Silverstein K.A.T."/>
            <person name="Beckman K.B."/>
            <person name="Gohl D.M."/>
        </authorList>
    </citation>
    <scope>NUCLEOTIDE SEQUENCE</scope>
    <source>
        <strain evidence="1">Duluth1</strain>
        <tissue evidence="1">Whole animal</tissue>
    </source>
</reference>
<organism evidence="1 2">
    <name type="scientific">Dreissena polymorpha</name>
    <name type="common">Zebra mussel</name>
    <name type="synonym">Mytilus polymorpha</name>
    <dbReference type="NCBI Taxonomy" id="45954"/>
    <lineage>
        <taxon>Eukaryota</taxon>
        <taxon>Metazoa</taxon>
        <taxon>Spiralia</taxon>
        <taxon>Lophotrochozoa</taxon>
        <taxon>Mollusca</taxon>
        <taxon>Bivalvia</taxon>
        <taxon>Autobranchia</taxon>
        <taxon>Heteroconchia</taxon>
        <taxon>Euheterodonta</taxon>
        <taxon>Imparidentia</taxon>
        <taxon>Neoheterodontei</taxon>
        <taxon>Myida</taxon>
        <taxon>Dreissenoidea</taxon>
        <taxon>Dreissenidae</taxon>
        <taxon>Dreissena</taxon>
    </lineage>
</organism>
<evidence type="ECO:0000313" key="1">
    <source>
        <dbReference type="EMBL" id="KAH3813835.1"/>
    </source>
</evidence>
<reference evidence="1" key="2">
    <citation type="submission" date="2020-11" db="EMBL/GenBank/DDBJ databases">
        <authorList>
            <person name="McCartney M.A."/>
            <person name="Auch B."/>
            <person name="Kono T."/>
            <person name="Mallez S."/>
            <person name="Becker A."/>
            <person name="Gohl D.M."/>
            <person name="Silverstein K.A.T."/>
            <person name="Koren S."/>
            <person name="Bechman K.B."/>
            <person name="Herman A."/>
            <person name="Abrahante J.E."/>
            <person name="Garbe J."/>
        </authorList>
    </citation>
    <scope>NUCLEOTIDE SEQUENCE</scope>
    <source>
        <strain evidence="1">Duluth1</strain>
        <tissue evidence="1">Whole animal</tissue>
    </source>
</reference>
<keyword evidence="2" id="KW-1185">Reference proteome</keyword>
<evidence type="ECO:0008006" key="3">
    <source>
        <dbReference type="Google" id="ProtNLM"/>
    </source>
</evidence>